<evidence type="ECO:0008006" key="3">
    <source>
        <dbReference type="Google" id="ProtNLM"/>
    </source>
</evidence>
<dbReference type="AlphaFoldDB" id="A0A5R9IYR5"/>
<organism evidence="1 2">
    <name type="scientific">Lichenicoccus roseus</name>
    <dbReference type="NCBI Taxonomy" id="2683649"/>
    <lineage>
        <taxon>Bacteria</taxon>
        <taxon>Pseudomonadati</taxon>
        <taxon>Pseudomonadota</taxon>
        <taxon>Alphaproteobacteria</taxon>
        <taxon>Acetobacterales</taxon>
        <taxon>Acetobacteraceae</taxon>
        <taxon>Lichenicoccus</taxon>
    </lineage>
</organism>
<dbReference type="SUPFAM" id="SSF48295">
    <property type="entry name" value="TrpR-like"/>
    <property type="match status" value="1"/>
</dbReference>
<gene>
    <name evidence="1" type="ORF">FE263_20680</name>
</gene>
<reference evidence="1 2" key="1">
    <citation type="submission" date="2019-05" db="EMBL/GenBank/DDBJ databases">
        <authorList>
            <person name="Pankratov T."/>
            <person name="Grouzdev D."/>
        </authorList>
    </citation>
    <scope>NUCLEOTIDE SEQUENCE [LARGE SCALE GENOMIC DNA]</scope>
    <source>
        <strain evidence="1 2">KEBCLARHB70R</strain>
    </source>
</reference>
<dbReference type="OrthoDB" id="7219132at2"/>
<dbReference type="EMBL" id="VCDI01000012">
    <property type="protein sequence ID" value="TLU70615.1"/>
    <property type="molecule type" value="Genomic_DNA"/>
</dbReference>
<evidence type="ECO:0000313" key="2">
    <source>
        <dbReference type="Proteomes" id="UP000305654"/>
    </source>
</evidence>
<sequence length="115" mass="12898">MDTIKRRRRAWPEPLKREIVAAAFAPDASVSAVARQYDVNTNLVFSWRQQFSAPIETAPQLVPVTIRPDVPLTSASSAAHDMIEIELPSRCRVRVGPDVKPAALRLVLDALERRR</sequence>
<dbReference type="Proteomes" id="UP000305654">
    <property type="component" value="Unassembled WGS sequence"/>
</dbReference>
<dbReference type="NCBIfam" id="NF047595">
    <property type="entry name" value="IS66_ISRel24_TnpA"/>
    <property type="match status" value="1"/>
</dbReference>
<dbReference type="RefSeq" id="WP_138327948.1">
    <property type="nucleotide sequence ID" value="NZ_VCDI01000012.1"/>
</dbReference>
<dbReference type="Pfam" id="PF01527">
    <property type="entry name" value="HTH_Tnp_1"/>
    <property type="match status" value="1"/>
</dbReference>
<dbReference type="GO" id="GO:0043565">
    <property type="term" value="F:sequence-specific DNA binding"/>
    <property type="evidence" value="ECO:0007669"/>
    <property type="project" value="InterPro"/>
</dbReference>
<keyword evidence="2" id="KW-1185">Reference proteome</keyword>
<name>A0A5R9IYR5_9PROT</name>
<dbReference type="PANTHER" id="PTHR37936">
    <property type="entry name" value="TRANSPOSASE INSC FOR INSERTION ELEMENT IS2A-RELATED"/>
    <property type="match status" value="1"/>
</dbReference>
<dbReference type="InterPro" id="IPR010921">
    <property type="entry name" value="Trp_repressor/repl_initiator"/>
</dbReference>
<accession>A0A5R9IYR5</accession>
<comment type="caution">
    <text evidence="1">The sequence shown here is derived from an EMBL/GenBank/DDBJ whole genome shotgun (WGS) entry which is preliminary data.</text>
</comment>
<evidence type="ECO:0000313" key="1">
    <source>
        <dbReference type="EMBL" id="TLU70615.1"/>
    </source>
</evidence>
<protein>
    <recommendedName>
        <fullName evidence="3">Transposase</fullName>
    </recommendedName>
</protein>
<proteinExistence type="predicted"/>
<dbReference type="GO" id="GO:0004803">
    <property type="term" value="F:transposase activity"/>
    <property type="evidence" value="ECO:0007669"/>
    <property type="project" value="InterPro"/>
</dbReference>
<dbReference type="GO" id="GO:0006313">
    <property type="term" value="P:DNA transposition"/>
    <property type="evidence" value="ECO:0007669"/>
    <property type="project" value="InterPro"/>
</dbReference>
<dbReference type="InterPro" id="IPR002514">
    <property type="entry name" value="Transposase_8"/>
</dbReference>
<dbReference type="PANTHER" id="PTHR37936:SF3">
    <property type="entry name" value="TRANSPOSASE INSC FOR INSERTION ELEMENT IS2A-RELATED"/>
    <property type="match status" value="1"/>
</dbReference>